<comment type="caution">
    <text evidence="1">The sequence shown here is derived from an EMBL/GenBank/DDBJ whole genome shotgun (WGS) entry which is preliminary data.</text>
</comment>
<dbReference type="AlphaFoldDB" id="A0A553YMP0"/>
<proteinExistence type="predicted"/>
<dbReference type="RefSeq" id="WP_143944522.1">
    <property type="nucleotide sequence ID" value="NZ_VKLS01000517.1"/>
</dbReference>
<dbReference type="Proteomes" id="UP000320888">
    <property type="component" value="Unassembled WGS sequence"/>
</dbReference>
<name>A0A553YMP0_9ACTN</name>
<accession>A0A553YMP0</accession>
<evidence type="ECO:0000313" key="1">
    <source>
        <dbReference type="EMBL" id="TSB30456.1"/>
    </source>
</evidence>
<gene>
    <name evidence="1" type="ORF">FNZ23_26145</name>
</gene>
<reference evidence="1 2" key="1">
    <citation type="submission" date="2019-07" db="EMBL/GenBank/DDBJ databases">
        <title>Draft genome for Streptomyces benahoarensis MZ03-48.</title>
        <authorList>
            <person name="Gonzalez-Pimentel J.L."/>
        </authorList>
    </citation>
    <scope>NUCLEOTIDE SEQUENCE [LARGE SCALE GENOMIC DNA]</scope>
    <source>
        <strain evidence="1 2">MZ03-48</strain>
    </source>
</reference>
<protein>
    <submittedName>
        <fullName evidence="1">Uncharacterized protein</fullName>
    </submittedName>
</protein>
<organism evidence="1 2">
    <name type="scientific">Streptomyces benahoarensis</name>
    <dbReference type="NCBI Taxonomy" id="2595054"/>
    <lineage>
        <taxon>Bacteria</taxon>
        <taxon>Bacillati</taxon>
        <taxon>Actinomycetota</taxon>
        <taxon>Actinomycetes</taxon>
        <taxon>Kitasatosporales</taxon>
        <taxon>Streptomycetaceae</taxon>
        <taxon>Streptomyces</taxon>
    </lineage>
</organism>
<keyword evidence="2" id="KW-1185">Reference proteome</keyword>
<dbReference type="EMBL" id="VKLS01000517">
    <property type="protein sequence ID" value="TSB30456.1"/>
    <property type="molecule type" value="Genomic_DNA"/>
</dbReference>
<evidence type="ECO:0000313" key="2">
    <source>
        <dbReference type="Proteomes" id="UP000320888"/>
    </source>
</evidence>
<sequence>MTSEAESLRALATDVRHLLDETIKIATRTRSESSSRWRGPYAEEVRGELSVHTRKLSAMADGLNAEAGRRKKDDA</sequence>